<evidence type="ECO:0000313" key="2">
    <source>
        <dbReference type="Proteomes" id="UP000004619"/>
    </source>
</evidence>
<name>C7H678_FAED2</name>
<sequence>MQLYKSDMPAIRSVNNNVDFTSSKGQKMVQMAKNQQRDCANRIVFPLHFLQSAQLFSSKAEMEYNKK</sequence>
<keyword evidence="2" id="KW-1185">Reference proteome</keyword>
<dbReference type="EMBL" id="ACOP02000048">
    <property type="protein sequence ID" value="EEU96573.1"/>
    <property type="molecule type" value="Genomic_DNA"/>
</dbReference>
<accession>C7H678</accession>
<dbReference type="STRING" id="411483.FAEPRAA2165_01805"/>
<reference evidence="1" key="1">
    <citation type="submission" date="2009-08" db="EMBL/GenBank/DDBJ databases">
        <authorList>
            <person name="Weinstock G."/>
            <person name="Sodergren E."/>
            <person name="Clifton S."/>
            <person name="Fulton L."/>
            <person name="Fulton B."/>
            <person name="Courtney L."/>
            <person name="Fronick C."/>
            <person name="Harrison M."/>
            <person name="Strong C."/>
            <person name="Farmer C."/>
            <person name="Delahaunty K."/>
            <person name="Markovic C."/>
            <person name="Hall O."/>
            <person name="Minx P."/>
            <person name="Tomlinson C."/>
            <person name="Mitreva M."/>
            <person name="Nelson J."/>
            <person name="Hou S."/>
            <person name="Wollam A."/>
            <person name="Pepin K.H."/>
            <person name="Johnson M."/>
            <person name="Bhonagiri V."/>
            <person name="Nash W.E."/>
            <person name="Warren W."/>
            <person name="Chinwalla A."/>
            <person name="Mardis E.R."/>
            <person name="Wilson R.K."/>
        </authorList>
    </citation>
    <scope>NUCLEOTIDE SEQUENCE [LARGE SCALE GENOMIC DNA]</scope>
    <source>
        <strain evidence="1">A2-165</strain>
    </source>
</reference>
<proteinExistence type="predicted"/>
<dbReference type="Proteomes" id="UP000004619">
    <property type="component" value="Unassembled WGS sequence"/>
</dbReference>
<comment type="caution">
    <text evidence="1">The sequence shown here is derived from an EMBL/GenBank/DDBJ whole genome shotgun (WGS) entry which is preliminary data.</text>
</comment>
<dbReference type="HOGENOM" id="CLU_2806116_0_0_9"/>
<gene>
    <name evidence="1" type="ORF">FAEPRAA2165_01805</name>
</gene>
<dbReference type="AlphaFoldDB" id="C7H678"/>
<organism evidence="1 2">
    <name type="scientific">Faecalibacterium duncaniae (strain DSM 17677 / JCM 31915 / A2-165)</name>
    <name type="common">Faecalibacterium prausnitzii</name>
    <dbReference type="NCBI Taxonomy" id="411483"/>
    <lineage>
        <taxon>Bacteria</taxon>
        <taxon>Bacillati</taxon>
        <taxon>Bacillota</taxon>
        <taxon>Clostridia</taxon>
        <taxon>Eubacteriales</taxon>
        <taxon>Oscillospiraceae</taxon>
        <taxon>Faecalibacterium</taxon>
    </lineage>
</organism>
<evidence type="ECO:0000313" key="1">
    <source>
        <dbReference type="EMBL" id="EEU96573.1"/>
    </source>
</evidence>
<protein>
    <submittedName>
        <fullName evidence="1">Uncharacterized protein</fullName>
    </submittedName>
</protein>